<sequence>MPAFAPLPWQTSHSSSVGIRISFGDTANGFFQRQIHVVTQICAPRRALATTTTAEDVAEDIAKDIAEISAAAKAARAAESAAAHAALFKGRVTVLIVGCTFLRIGQNFVGFFDLFKFGFSLFITPDYGPGDISWPGRLYAFLISRSSAVLGTPKIS</sequence>
<proteinExistence type="predicted"/>
<evidence type="ECO:0000313" key="2">
    <source>
        <dbReference type="Proteomes" id="UP000351155"/>
    </source>
</evidence>
<dbReference type="AlphaFoldDB" id="A0A484VUW0"/>
<protein>
    <submittedName>
        <fullName evidence="1">Uncharacterized protein</fullName>
    </submittedName>
</protein>
<accession>A0A484VUW0</accession>
<gene>
    <name evidence="1" type="ORF">NCTC12126_00078</name>
</gene>
<reference evidence="1 2" key="1">
    <citation type="submission" date="2019-03" db="EMBL/GenBank/DDBJ databases">
        <authorList>
            <consortium name="Pathogen Informatics"/>
        </authorList>
    </citation>
    <scope>NUCLEOTIDE SEQUENCE [LARGE SCALE GENOMIC DNA]</scope>
    <source>
        <strain evidence="1 2">NCTC12126</strain>
    </source>
</reference>
<dbReference type="EMBL" id="CAADIW010000001">
    <property type="protein sequence ID" value="VFS03141.1"/>
    <property type="molecule type" value="Genomic_DNA"/>
</dbReference>
<name>A0A484VUW0_9ENTR</name>
<evidence type="ECO:0000313" key="1">
    <source>
        <dbReference type="EMBL" id="VFS03141.1"/>
    </source>
</evidence>
<dbReference type="Proteomes" id="UP000351155">
    <property type="component" value="Unassembled WGS sequence"/>
</dbReference>
<organism evidence="1 2">
    <name type="scientific">Enterobacter cancerogenus</name>
    <dbReference type="NCBI Taxonomy" id="69218"/>
    <lineage>
        <taxon>Bacteria</taxon>
        <taxon>Pseudomonadati</taxon>
        <taxon>Pseudomonadota</taxon>
        <taxon>Gammaproteobacteria</taxon>
        <taxon>Enterobacterales</taxon>
        <taxon>Enterobacteriaceae</taxon>
        <taxon>Enterobacter</taxon>
        <taxon>Enterobacter cloacae complex</taxon>
    </lineage>
</organism>